<evidence type="ECO:0000256" key="11">
    <source>
        <dbReference type="ARBA" id="ARBA00024225"/>
    </source>
</evidence>
<feature type="transmembrane region" description="Helical" evidence="13">
    <location>
        <begin position="201"/>
        <end position="223"/>
    </location>
</feature>
<evidence type="ECO:0000256" key="7">
    <source>
        <dbReference type="ARBA" id="ARBA00022982"/>
    </source>
</evidence>
<evidence type="ECO:0000313" key="16">
    <source>
        <dbReference type="Proteomes" id="UP001293593"/>
    </source>
</evidence>
<dbReference type="PROSITE" id="PS50939">
    <property type="entry name" value="CYTOCHROME_B561"/>
    <property type="match status" value="1"/>
</dbReference>
<keyword evidence="5 13" id="KW-0812">Transmembrane</keyword>
<keyword evidence="10 13" id="KW-0472">Membrane</keyword>
<gene>
    <name evidence="15" type="ORF">QN277_004785</name>
</gene>
<comment type="cofactor">
    <cofactor evidence="1">
        <name>heme b</name>
        <dbReference type="ChEBI" id="CHEBI:60344"/>
    </cofactor>
</comment>
<evidence type="ECO:0000256" key="13">
    <source>
        <dbReference type="SAM" id="Phobius"/>
    </source>
</evidence>
<evidence type="ECO:0000256" key="4">
    <source>
        <dbReference type="ARBA" id="ARBA00022617"/>
    </source>
</evidence>
<feature type="transmembrane region" description="Helical" evidence="13">
    <location>
        <begin position="91"/>
        <end position="111"/>
    </location>
</feature>
<evidence type="ECO:0000313" key="15">
    <source>
        <dbReference type="EMBL" id="KAK4261841.1"/>
    </source>
</evidence>
<keyword evidence="9" id="KW-0408">Iron</keyword>
<keyword evidence="4" id="KW-0349">Heme</keyword>
<dbReference type="EMBL" id="JAWXYG010000010">
    <property type="protein sequence ID" value="KAK4261841.1"/>
    <property type="molecule type" value="Genomic_DNA"/>
</dbReference>
<dbReference type="InterPro" id="IPR006593">
    <property type="entry name" value="Cyt_b561/ferric_Rdtase_TM"/>
</dbReference>
<proteinExistence type="predicted"/>
<organism evidence="15 16">
    <name type="scientific">Acacia crassicarpa</name>
    <name type="common">northern wattle</name>
    <dbReference type="NCBI Taxonomy" id="499986"/>
    <lineage>
        <taxon>Eukaryota</taxon>
        <taxon>Viridiplantae</taxon>
        <taxon>Streptophyta</taxon>
        <taxon>Embryophyta</taxon>
        <taxon>Tracheophyta</taxon>
        <taxon>Spermatophyta</taxon>
        <taxon>Magnoliopsida</taxon>
        <taxon>eudicotyledons</taxon>
        <taxon>Gunneridae</taxon>
        <taxon>Pentapetalae</taxon>
        <taxon>rosids</taxon>
        <taxon>fabids</taxon>
        <taxon>Fabales</taxon>
        <taxon>Fabaceae</taxon>
        <taxon>Caesalpinioideae</taxon>
        <taxon>mimosoid clade</taxon>
        <taxon>Acacieae</taxon>
        <taxon>Acacia</taxon>
    </lineage>
</organism>
<sequence>MMDIERRGVYGRRASRITIFAQLFGILALILLLIWLLHYREGIEYDSYNGYRVFNVHPLLMFMGYIFMSGQAIMAYHTIPTERSTQKFMHMLLHLIAFVLGIVGLCAVFKFHSMLHLENVFSLHSWIGIGTFSLYGLQWVIGFFTFMGRAPEATKMRVAPWHVAGGRALLYMGICAALTGIMEKYTFLRLNSILRYGEGSLMNFMGLAILLFGVFVDLSVSLAHYV</sequence>
<comment type="catalytic activity">
    <reaction evidence="12">
        <text>Fe(3+)(out) + L-ascorbate(in) = monodehydro-L-ascorbate radical(in) + Fe(2+)(out) + H(+)</text>
        <dbReference type="Rhea" id="RHEA:30403"/>
        <dbReference type="ChEBI" id="CHEBI:15378"/>
        <dbReference type="ChEBI" id="CHEBI:29033"/>
        <dbReference type="ChEBI" id="CHEBI:29034"/>
        <dbReference type="ChEBI" id="CHEBI:38290"/>
        <dbReference type="ChEBI" id="CHEBI:59513"/>
        <dbReference type="EC" id="7.2.1.3"/>
    </reaction>
</comment>
<comment type="caution">
    <text evidence="15">The sequence shown here is derived from an EMBL/GenBank/DDBJ whole genome shotgun (WGS) entry which is preliminary data.</text>
</comment>
<evidence type="ECO:0000256" key="5">
    <source>
        <dbReference type="ARBA" id="ARBA00022692"/>
    </source>
</evidence>
<dbReference type="GO" id="GO:0016020">
    <property type="term" value="C:membrane"/>
    <property type="evidence" value="ECO:0007669"/>
    <property type="project" value="UniProtKB-SubCell"/>
</dbReference>
<feature type="transmembrane region" description="Helical" evidence="13">
    <location>
        <begin position="20"/>
        <end position="39"/>
    </location>
</feature>
<feature type="transmembrane region" description="Helical" evidence="13">
    <location>
        <begin position="158"/>
        <end position="181"/>
    </location>
</feature>
<evidence type="ECO:0000256" key="6">
    <source>
        <dbReference type="ARBA" id="ARBA00022723"/>
    </source>
</evidence>
<evidence type="ECO:0000256" key="1">
    <source>
        <dbReference type="ARBA" id="ARBA00001970"/>
    </source>
</evidence>
<evidence type="ECO:0000256" key="2">
    <source>
        <dbReference type="ARBA" id="ARBA00004141"/>
    </source>
</evidence>
<evidence type="ECO:0000256" key="8">
    <source>
        <dbReference type="ARBA" id="ARBA00022989"/>
    </source>
</evidence>
<feature type="transmembrane region" description="Helical" evidence="13">
    <location>
        <begin position="123"/>
        <end position="146"/>
    </location>
</feature>
<dbReference type="GO" id="GO:0140571">
    <property type="term" value="F:transmembrane ascorbate ferrireductase activity"/>
    <property type="evidence" value="ECO:0007669"/>
    <property type="project" value="UniProtKB-EC"/>
</dbReference>
<evidence type="ECO:0000256" key="3">
    <source>
        <dbReference type="ARBA" id="ARBA00022448"/>
    </source>
</evidence>
<dbReference type="EC" id="7.2.1.3" evidence="11"/>
<dbReference type="PANTHER" id="PTHR10106">
    <property type="entry name" value="CYTOCHROME B561-RELATED"/>
    <property type="match status" value="1"/>
</dbReference>
<evidence type="ECO:0000256" key="10">
    <source>
        <dbReference type="ARBA" id="ARBA00023136"/>
    </source>
</evidence>
<feature type="domain" description="Cytochrome b561" evidence="14">
    <location>
        <begin position="20"/>
        <end position="221"/>
    </location>
</feature>
<dbReference type="Gene3D" id="1.20.120.1770">
    <property type="match status" value="1"/>
</dbReference>
<reference evidence="15" key="1">
    <citation type="submission" date="2023-10" db="EMBL/GenBank/DDBJ databases">
        <title>Chromosome-level genome of the transformable northern wattle, Acacia crassicarpa.</title>
        <authorList>
            <person name="Massaro I."/>
            <person name="Sinha N.R."/>
            <person name="Poethig S."/>
            <person name="Leichty A.R."/>
        </authorList>
    </citation>
    <scope>NUCLEOTIDE SEQUENCE</scope>
    <source>
        <strain evidence="15">Acra3RX</strain>
        <tissue evidence="15">Leaf</tissue>
    </source>
</reference>
<keyword evidence="3" id="KW-0813">Transport</keyword>
<comment type="subcellular location">
    <subcellularLocation>
        <location evidence="2">Membrane</location>
        <topology evidence="2">Multi-pass membrane protein</topology>
    </subcellularLocation>
</comment>
<evidence type="ECO:0000259" key="14">
    <source>
        <dbReference type="PROSITE" id="PS50939"/>
    </source>
</evidence>
<dbReference type="PANTHER" id="PTHR10106:SF15">
    <property type="entry name" value="TRANSMEMBRANE ASCORBATE FERRIREDUCTASE 3-RELATED"/>
    <property type="match status" value="1"/>
</dbReference>
<accession>A0AAE1J3D8</accession>
<dbReference type="Pfam" id="PF03188">
    <property type="entry name" value="Cytochrom_B561"/>
    <property type="match status" value="1"/>
</dbReference>
<keyword evidence="6" id="KW-0479">Metal-binding</keyword>
<dbReference type="SMART" id="SM00665">
    <property type="entry name" value="B561"/>
    <property type="match status" value="1"/>
</dbReference>
<feature type="transmembrane region" description="Helical" evidence="13">
    <location>
        <begin position="59"/>
        <end position="79"/>
    </location>
</feature>
<keyword evidence="7" id="KW-0249">Electron transport</keyword>
<dbReference type="FunFam" id="1.20.120.1770:FF:000001">
    <property type="entry name" value="Cytochrome b reductase 1"/>
    <property type="match status" value="1"/>
</dbReference>
<dbReference type="GO" id="GO:0046872">
    <property type="term" value="F:metal ion binding"/>
    <property type="evidence" value="ECO:0007669"/>
    <property type="project" value="UniProtKB-KW"/>
</dbReference>
<dbReference type="InterPro" id="IPR043205">
    <property type="entry name" value="CYB561/CYBRD1-like"/>
</dbReference>
<name>A0AAE1J3D8_9FABA</name>
<keyword evidence="16" id="KW-1185">Reference proteome</keyword>
<dbReference type="CDD" id="cd08766">
    <property type="entry name" value="Cyt_b561_ACYB-1_like"/>
    <property type="match status" value="1"/>
</dbReference>
<evidence type="ECO:0000256" key="12">
    <source>
        <dbReference type="ARBA" id="ARBA00051575"/>
    </source>
</evidence>
<keyword evidence="8 13" id="KW-1133">Transmembrane helix</keyword>
<evidence type="ECO:0000256" key="9">
    <source>
        <dbReference type="ARBA" id="ARBA00023004"/>
    </source>
</evidence>
<protein>
    <recommendedName>
        <fullName evidence="11">ascorbate ferrireductase (transmembrane)</fullName>
        <ecNumber evidence="11">7.2.1.3</ecNumber>
    </recommendedName>
</protein>
<dbReference type="AlphaFoldDB" id="A0AAE1J3D8"/>
<dbReference type="Proteomes" id="UP001293593">
    <property type="component" value="Unassembled WGS sequence"/>
</dbReference>